<reference evidence="1 2" key="1">
    <citation type="submission" date="2023-01" db="EMBL/GenBank/DDBJ databases">
        <authorList>
            <person name="Kreplak J."/>
        </authorList>
    </citation>
    <scope>NUCLEOTIDE SEQUENCE [LARGE SCALE GENOMIC DNA]</scope>
</reference>
<dbReference type="EMBL" id="OX451735">
    <property type="protein sequence ID" value="CAI8591981.1"/>
    <property type="molecule type" value="Genomic_DNA"/>
</dbReference>
<sequence>MSNIDDRPALIKEDWQCNEEEIVEILRENVDLFACKLSDMYGTDPSFMCHHLALDPDTKPISQKKQKGGEEKRKIVKEEVGKLLNAGFIKEIK</sequence>
<evidence type="ECO:0000313" key="2">
    <source>
        <dbReference type="Proteomes" id="UP001157006"/>
    </source>
</evidence>
<evidence type="ECO:0000313" key="1">
    <source>
        <dbReference type="EMBL" id="CAI8591981.1"/>
    </source>
</evidence>
<name>A0AAV0Z1N0_VICFA</name>
<dbReference type="Proteomes" id="UP001157006">
    <property type="component" value="Chromosome 1S"/>
</dbReference>
<dbReference type="AlphaFoldDB" id="A0AAV0Z1N0"/>
<accession>A0AAV0Z1N0</accession>
<proteinExistence type="predicted"/>
<protein>
    <submittedName>
        <fullName evidence="1">Uncharacterized protein</fullName>
    </submittedName>
</protein>
<keyword evidence="2" id="KW-1185">Reference proteome</keyword>
<dbReference type="Gene3D" id="3.10.10.10">
    <property type="entry name" value="HIV Type 1 Reverse Transcriptase, subunit A, domain 1"/>
    <property type="match status" value="1"/>
</dbReference>
<gene>
    <name evidence="1" type="ORF">VFH_I016600</name>
</gene>
<dbReference type="InterPro" id="IPR043502">
    <property type="entry name" value="DNA/RNA_pol_sf"/>
</dbReference>
<dbReference type="SUPFAM" id="SSF56672">
    <property type="entry name" value="DNA/RNA polymerases"/>
    <property type="match status" value="1"/>
</dbReference>
<organism evidence="1 2">
    <name type="scientific">Vicia faba</name>
    <name type="common">Broad bean</name>
    <name type="synonym">Faba vulgaris</name>
    <dbReference type="NCBI Taxonomy" id="3906"/>
    <lineage>
        <taxon>Eukaryota</taxon>
        <taxon>Viridiplantae</taxon>
        <taxon>Streptophyta</taxon>
        <taxon>Embryophyta</taxon>
        <taxon>Tracheophyta</taxon>
        <taxon>Spermatophyta</taxon>
        <taxon>Magnoliopsida</taxon>
        <taxon>eudicotyledons</taxon>
        <taxon>Gunneridae</taxon>
        <taxon>Pentapetalae</taxon>
        <taxon>rosids</taxon>
        <taxon>fabids</taxon>
        <taxon>Fabales</taxon>
        <taxon>Fabaceae</taxon>
        <taxon>Papilionoideae</taxon>
        <taxon>50 kb inversion clade</taxon>
        <taxon>NPAAA clade</taxon>
        <taxon>Hologalegina</taxon>
        <taxon>IRL clade</taxon>
        <taxon>Fabeae</taxon>
        <taxon>Vicia</taxon>
    </lineage>
</organism>